<organism evidence="2 3">
    <name type="scientific">Sphingomonas sanguinis</name>
    <dbReference type="NCBI Taxonomy" id="33051"/>
    <lineage>
        <taxon>Bacteria</taxon>
        <taxon>Pseudomonadati</taxon>
        <taxon>Pseudomonadota</taxon>
        <taxon>Alphaproteobacteria</taxon>
        <taxon>Sphingomonadales</taxon>
        <taxon>Sphingomonadaceae</taxon>
        <taxon>Sphingomonas</taxon>
    </lineage>
</organism>
<evidence type="ECO:0000313" key="3">
    <source>
        <dbReference type="Proteomes" id="UP000072867"/>
    </source>
</evidence>
<feature type="transmembrane region" description="Helical" evidence="1">
    <location>
        <begin position="40"/>
        <end position="60"/>
    </location>
</feature>
<keyword evidence="1" id="KW-0812">Transmembrane</keyword>
<reference evidence="2 3" key="1">
    <citation type="journal article" date="2016" name="Front. Microbiol.">
        <title>Genomic Resource of Rice Seed Associated Bacteria.</title>
        <authorList>
            <person name="Midha S."/>
            <person name="Bansal K."/>
            <person name="Sharma S."/>
            <person name="Kumar N."/>
            <person name="Patil P.P."/>
            <person name="Chaudhry V."/>
            <person name="Patil P.B."/>
        </authorList>
    </citation>
    <scope>NUCLEOTIDE SEQUENCE [LARGE SCALE GENOMIC DNA]</scope>
    <source>
        <strain evidence="2 3">NS319</strain>
    </source>
</reference>
<evidence type="ECO:0000256" key="1">
    <source>
        <dbReference type="SAM" id="Phobius"/>
    </source>
</evidence>
<sequence>MAYLKGNLISGGLGGVTGIVTALLIIAVHQPFGGISAGDVLQFLGAVIGTGLAIGGALWIEERKRKLEKADAAQPVLDALIVLERKSRPFFGLPNEREEHAESIERKMIVLEAILSLSPPRSARLIDLFYKLKLERFSI</sequence>
<keyword evidence="1" id="KW-1133">Transmembrane helix</keyword>
<feature type="transmembrane region" description="Helical" evidence="1">
    <location>
        <begin position="7"/>
        <end position="28"/>
    </location>
</feature>
<feature type="non-terminal residue" evidence="2">
    <location>
        <position position="139"/>
    </location>
</feature>
<evidence type="ECO:0000313" key="2">
    <source>
        <dbReference type="EMBL" id="KTT73540.1"/>
    </source>
</evidence>
<dbReference type="AlphaFoldDB" id="A0A147I4S6"/>
<dbReference type="RefSeq" id="WP_153002904.1">
    <property type="nucleotide sequence ID" value="NZ_LDTD01000019.1"/>
</dbReference>
<gene>
    <name evidence="2" type="ORF">NS319_02985</name>
</gene>
<dbReference type="PATRIC" id="fig|33051.3.peg.1257"/>
<dbReference type="EMBL" id="LDTD01000019">
    <property type="protein sequence ID" value="KTT73540.1"/>
    <property type="molecule type" value="Genomic_DNA"/>
</dbReference>
<keyword evidence="1" id="KW-0472">Membrane</keyword>
<proteinExistence type="predicted"/>
<protein>
    <submittedName>
        <fullName evidence="2">Uncharacterized protein</fullName>
    </submittedName>
</protein>
<name>A0A147I4S6_9SPHN</name>
<accession>A0A147I4S6</accession>
<dbReference type="Proteomes" id="UP000072867">
    <property type="component" value="Unassembled WGS sequence"/>
</dbReference>
<comment type="caution">
    <text evidence="2">The sequence shown here is derived from an EMBL/GenBank/DDBJ whole genome shotgun (WGS) entry which is preliminary data.</text>
</comment>